<dbReference type="EMBL" id="JACSNV010000025">
    <property type="protein sequence ID" value="MBM6878886.1"/>
    <property type="molecule type" value="Genomic_DNA"/>
</dbReference>
<protein>
    <submittedName>
        <fullName evidence="1">Uncharacterized protein</fullName>
    </submittedName>
</protein>
<proteinExistence type="predicted"/>
<keyword evidence="2" id="KW-1185">Reference proteome</keyword>
<dbReference type="Proteomes" id="UP000729290">
    <property type="component" value="Unassembled WGS sequence"/>
</dbReference>
<sequence>MLLEGRKRKKEKSMLQTVGAVRNILSDKATHIMRPDKLIVAWLYPIFKKIDKFFIKEEK</sequence>
<dbReference type="RefSeq" id="WP_205134532.1">
    <property type="nucleotide sequence ID" value="NZ_JACSNT010000023.1"/>
</dbReference>
<name>A0ABS2GBL8_9FIRM</name>
<evidence type="ECO:0000313" key="2">
    <source>
        <dbReference type="Proteomes" id="UP000729290"/>
    </source>
</evidence>
<reference evidence="1 2" key="1">
    <citation type="journal article" date="2021" name="Sci. Rep.">
        <title>The distribution of antibiotic resistance genes in chicken gut microbiota commensals.</title>
        <authorList>
            <person name="Juricova H."/>
            <person name="Matiasovicova J."/>
            <person name="Kubasova T."/>
            <person name="Cejkova D."/>
            <person name="Rychlik I."/>
        </authorList>
    </citation>
    <scope>NUCLEOTIDE SEQUENCE [LARGE SCALE GENOMIC DNA]</scope>
    <source>
        <strain evidence="1 2">An431b</strain>
    </source>
</reference>
<evidence type="ECO:0000313" key="1">
    <source>
        <dbReference type="EMBL" id="MBM6878886.1"/>
    </source>
</evidence>
<accession>A0ABS2GBL8</accession>
<organism evidence="1 2">
    <name type="scientific">Anaerotignum lactatifermentans</name>
    <dbReference type="NCBI Taxonomy" id="160404"/>
    <lineage>
        <taxon>Bacteria</taxon>
        <taxon>Bacillati</taxon>
        <taxon>Bacillota</taxon>
        <taxon>Clostridia</taxon>
        <taxon>Lachnospirales</taxon>
        <taxon>Anaerotignaceae</taxon>
        <taxon>Anaerotignum</taxon>
    </lineage>
</organism>
<gene>
    <name evidence="1" type="ORF">H9X83_12110</name>
</gene>
<comment type="caution">
    <text evidence="1">The sequence shown here is derived from an EMBL/GenBank/DDBJ whole genome shotgun (WGS) entry which is preliminary data.</text>
</comment>